<dbReference type="Proteomes" id="UP001157440">
    <property type="component" value="Unassembled WGS sequence"/>
</dbReference>
<dbReference type="EMBL" id="BSPL01000017">
    <property type="protein sequence ID" value="GLS71348.1"/>
    <property type="molecule type" value="Genomic_DNA"/>
</dbReference>
<comment type="caution">
    <text evidence="1">The sequence shown here is derived from an EMBL/GenBank/DDBJ whole genome shotgun (WGS) entry which is preliminary data.</text>
</comment>
<gene>
    <name evidence="1" type="ORF">GCM10007890_33610</name>
</gene>
<proteinExistence type="predicted"/>
<keyword evidence="2" id="KW-1185">Reference proteome</keyword>
<accession>A0AA37THL4</accession>
<evidence type="ECO:0000313" key="2">
    <source>
        <dbReference type="Proteomes" id="UP001157440"/>
    </source>
</evidence>
<name>A0AA37THL4_9HYPH</name>
<dbReference type="AlphaFoldDB" id="A0AA37THL4"/>
<dbReference type="RefSeq" id="WP_238194238.1">
    <property type="nucleotide sequence ID" value="NZ_BPQZ01000001.1"/>
</dbReference>
<reference evidence="2" key="1">
    <citation type="journal article" date="2019" name="Int. J. Syst. Evol. Microbiol.">
        <title>The Global Catalogue of Microorganisms (GCM) 10K type strain sequencing project: providing services to taxonomists for standard genome sequencing and annotation.</title>
        <authorList>
            <consortium name="The Broad Institute Genomics Platform"/>
            <consortium name="The Broad Institute Genome Sequencing Center for Infectious Disease"/>
            <person name="Wu L."/>
            <person name="Ma J."/>
        </authorList>
    </citation>
    <scope>NUCLEOTIDE SEQUENCE [LARGE SCALE GENOMIC DNA]</scope>
    <source>
        <strain evidence="2">NBRC 103632</strain>
    </source>
</reference>
<protein>
    <submittedName>
        <fullName evidence="1">Uncharacterized protein</fullName>
    </submittedName>
</protein>
<evidence type="ECO:0000313" key="1">
    <source>
        <dbReference type="EMBL" id="GLS71348.1"/>
    </source>
</evidence>
<sequence length="317" mass="35617">MAFARMADAEALAFYRGLDRRLDDREVAQELWQYACQHAYEGLDVGDREYVRALAFEKGTGIGSTYYYNRTAGLRIMSGGCWNEGPFVPRFERLRGRAAVLWAAYNTLYMKADQGRVSVCKWLQMGHGWQRHWRWRYHDAVEKSALSGLERWLGRPIRRVDCGYEDRHQFVWKDSVGLAPGPGFLSVIVPRGLHRPPPASEIFPVSATAPRDAGDGVWLAEGSWLTKKTYDRPAALGWLAWSYAPGRPGEVEVLVRGATAAAAVDRFWQAYDAARGTFAGRRVTPADRELAWEPPTVEFADIEGEDLDALADLCAGL</sequence>
<organism evidence="1 2">
    <name type="scientific">Methylobacterium tardum</name>
    <dbReference type="NCBI Taxonomy" id="374432"/>
    <lineage>
        <taxon>Bacteria</taxon>
        <taxon>Pseudomonadati</taxon>
        <taxon>Pseudomonadota</taxon>
        <taxon>Alphaproteobacteria</taxon>
        <taxon>Hyphomicrobiales</taxon>
        <taxon>Methylobacteriaceae</taxon>
        <taxon>Methylobacterium</taxon>
    </lineage>
</organism>